<dbReference type="STRING" id="1334629.MFUL124B02_15285"/>
<dbReference type="EMBL" id="BJXR01000030">
    <property type="protein sequence ID" value="GEN08876.1"/>
    <property type="molecule type" value="Genomic_DNA"/>
</dbReference>
<evidence type="ECO:0000313" key="5">
    <source>
        <dbReference type="Proteomes" id="UP000321514"/>
    </source>
</evidence>
<evidence type="ECO:0000313" key="2">
    <source>
        <dbReference type="EMBL" id="GEN08876.1"/>
    </source>
</evidence>
<gene>
    <name evidence="2" type="ORF">MFU01_39130</name>
    <name evidence="3" type="ORF">SAMN05443572_10887</name>
</gene>
<accession>A0A511T3X4</accession>
<dbReference type="OrthoDB" id="5522147at2"/>
<sequence>MLAVFPVLALTWGVLLNAGAERPGPSPSPSLPPVRRLEVGAEVATPPDIRISPGRATTLFFDARIRTEEVLLEGRERFQRVGLAEDHLALVPSNTFRQGERLRLEVRFLDGAAPEQMVFWLVVEPLRGEPQVEVFRRVRTAESYRREVEDLRARLAQARSELERLQSTGRTSRPLEELVAMLGQAHRSLYVQSLEFAKTPESELRIQGIQHVALPSRWSALVLRLSPLSGGEGWVASGGSLTKASGQVLELKPPWQSTPLQAEVAQEVVVLLADEAALTSGRYTLKLWDTRGRTLTVERLEVK</sequence>
<evidence type="ECO:0000313" key="4">
    <source>
        <dbReference type="Proteomes" id="UP000183760"/>
    </source>
</evidence>
<evidence type="ECO:0000256" key="1">
    <source>
        <dbReference type="SAM" id="Coils"/>
    </source>
</evidence>
<dbReference type="Pfam" id="PF09544">
    <property type="entry name" value="DUF2381"/>
    <property type="match status" value="1"/>
</dbReference>
<comment type="caution">
    <text evidence="2">The sequence shown here is derived from an EMBL/GenBank/DDBJ whole genome shotgun (WGS) entry which is preliminary data.</text>
</comment>
<keyword evidence="4" id="KW-1185">Reference proteome</keyword>
<feature type="coiled-coil region" evidence="1">
    <location>
        <begin position="141"/>
        <end position="168"/>
    </location>
</feature>
<dbReference type="InterPro" id="IPR011754">
    <property type="entry name" value="Mxa_paralog_2268"/>
</dbReference>
<name>A0A511T3X4_MYXFU</name>
<proteinExistence type="predicted"/>
<dbReference type="EMBL" id="FOIB01000008">
    <property type="protein sequence ID" value="SEU28824.1"/>
    <property type="molecule type" value="Genomic_DNA"/>
</dbReference>
<reference evidence="3 4" key="1">
    <citation type="submission" date="2016-10" db="EMBL/GenBank/DDBJ databases">
        <authorList>
            <person name="Varghese N."/>
            <person name="Submissions S."/>
        </authorList>
    </citation>
    <scope>NUCLEOTIDE SEQUENCE [LARGE SCALE GENOMIC DNA]</scope>
    <source>
        <strain evidence="3 4">DSM 16525</strain>
    </source>
</reference>
<keyword evidence="1" id="KW-0175">Coiled coil</keyword>
<evidence type="ECO:0000313" key="3">
    <source>
        <dbReference type="EMBL" id="SEU28824.1"/>
    </source>
</evidence>
<reference evidence="2 5" key="2">
    <citation type="submission" date="2019-07" db="EMBL/GenBank/DDBJ databases">
        <title>Whole genome shotgun sequence of Myxococcus fulvus NBRC 100333.</title>
        <authorList>
            <person name="Hosoyama A."/>
            <person name="Uohara A."/>
            <person name="Ohji S."/>
            <person name="Ichikawa N."/>
        </authorList>
    </citation>
    <scope>NUCLEOTIDE SEQUENCE [LARGE SCALE GENOMIC DNA]</scope>
    <source>
        <strain evidence="2 5">NBRC 100333</strain>
    </source>
</reference>
<dbReference type="AlphaFoldDB" id="A0A511T3X4"/>
<dbReference type="Proteomes" id="UP000183760">
    <property type="component" value="Unassembled WGS sequence"/>
</dbReference>
<protein>
    <submittedName>
        <fullName evidence="3">Myxococcus xanthus paralogous family TIGR02268</fullName>
    </submittedName>
</protein>
<organism evidence="2 5">
    <name type="scientific">Myxococcus fulvus</name>
    <dbReference type="NCBI Taxonomy" id="33"/>
    <lineage>
        <taxon>Bacteria</taxon>
        <taxon>Pseudomonadati</taxon>
        <taxon>Myxococcota</taxon>
        <taxon>Myxococcia</taxon>
        <taxon>Myxococcales</taxon>
        <taxon>Cystobacterineae</taxon>
        <taxon>Myxococcaceae</taxon>
        <taxon>Myxococcus</taxon>
    </lineage>
</organism>
<dbReference type="Proteomes" id="UP000321514">
    <property type="component" value="Unassembled WGS sequence"/>
</dbReference>
<dbReference type="NCBIfam" id="TIGR02268">
    <property type="entry name" value="Myxococcus xanthus paralogous family TIGR02268"/>
    <property type="match status" value="1"/>
</dbReference>